<name>D3LX38_9FIRM</name>
<dbReference type="OrthoDB" id="1682230at2"/>
<evidence type="ECO:0008006" key="6">
    <source>
        <dbReference type="Google" id="ProtNLM"/>
    </source>
</evidence>
<sequence>MAHSVIQKITRTALLLAVTLLLQGLRLVIPVPPQISLFFIGSLVNACLVIAVLRTDLKAGSVIAVAAPVFAYLEGMLPLPFFIPVVAVGNLVYVVFIWALQQYGLRKLYIAAFLKAIVLFGGFSLLFALVQVPPKITHMILFAMSWPQIVTGIIGLVVGYAVSQRLKKVDR</sequence>
<dbReference type="STRING" id="699218.HMPREF0889_0848"/>
<accession>D3LX38</accession>
<keyword evidence="5" id="KW-1185">Reference proteome</keyword>
<feature type="transmembrane region" description="Helical" evidence="1">
    <location>
        <begin position="59"/>
        <end position="75"/>
    </location>
</feature>
<feature type="transmembrane region" description="Helical" evidence="1">
    <location>
        <begin position="112"/>
        <end position="130"/>
    </location>
</feature>
<feature type="transmembrane region" description="Helical" evidence="1">
    <location>
        <begin position="12"/>
        <end position="29"/>
    </location>
</feature>
<dbReference type="Proteomes" id="UP000004018">
    <property type="component" value="Unassembled WGS sequence"/>
</dbReference>
<feature type="transmembrane region" description="Helical" evidence="1">
    <location>
        <begin position="136"/>
        <end position="162"/>
    </location>
</feature>
<protein>
    <recommendedName>
        <fullName evidence="6">ECF transporter S component</fullName>
    </recommendedName>
</protein>
<evidence type="ECO:0000313" key="3">
    <source>
        <dbReference type="EMBL" id="EGL39632.1"/>
    </source>
</evidence>
<keyword evidence="1" id="KW-0472">Membrane</keyword>
<organism evidence="2 4">
    <name type="scientific">Megasphaera lornae</name>
    <dbReference type="NCBI Taxonomy" id="1000568"/>
    <lineage>
        <taxon>Bacteria</taxon>
        <taxon>Bacillati</taxon>
        <taxon>Bacillota</taxon>
        <taxon>Negativicutes</taxon>
        <taxon>Veillonellales</taxon>
        <taxon>Veillonellaceae</taxon>
        <taxon>Megasphaera</taxon>
    </lineage>
</organism>
<feature type="transmembrane region" description="Helical" evidence="1">
    <location>
        <begin position="35"/>
        <end position="52"/>
    </location>
</feature>
<proteinExistence type="predicted"/>
<evidence type="ECO:0000313" key="4">
    <source>
        <dbReference type="Proteomes" id="UP000003242"/>
    </source>
</evidence>
<keyword evidence="1" id="KW-1133">Transmembrane helix</keyword>
<gene>
    <name evidence="2" type="ORF">HMPREF0889_0848</name>
    <name evidence="3" type="ORF">HMPREF1039_1208</name>
</gene>
<dbReference type="EMBL" id="AFIJ01000035">
    <property type="protein sequence ID" value="EGL39632.1"/>
    <property type="molecule type" value="Genomic_DNA"/>
</dbReference>
<dbReference type="eggNOG" id="ENOG5032UR1">
    <property type="taxonomic scope" value="Bacteria"/>
</dbReference>
<feature type="transmembrane region" description="Helical" evidence="1">
    <location>
        <begin position="81"/>
        <end position="100"/>
    </location>
</feature>
<reference evidence="3 5" key="3">
    <citation type="submission" date="2011-04" db="EMBL/GenBank/DDBJ databases">
        <authorList>
            <person name="Harkins D.M."/>
            <person name="Madupu R."/>
            <person name="Durkin A.S."/>
            <person name="Torralba M."/>
            <person name="Methe B."/>
            <person name="Sutton G.G."/>
            <person name="Nelson K.E."/>
        </authorList>
    </citation>
    <scope>NUCLEOTIDE SEQUENCE [LARGE SCALE GENOMIC DNA]</scope>
    <source>
        <strain evidence="3 5">UPII 199-6</strain>
    </source>
</reference>
<reference evidence="2" key="2">
    <citation type="submission" date="2009-12" db="EMBL/GenBank/DDBJ databases">
        <authorList>
            <person name="Madupu R."/>
            <person name="Durkin A.S."/>
            <person name="Torralba M."/>
            <person name="Methe B."/>
            <person name="Sutton G.G."/>
            <person name="Strausberg R.L."/>
            <person name="Nelson K.E."/>
        </authorList>
    </citation>
    <scope>NUCLEOTIDE SEQUENCE</scope>
    <source>
        <strain evidence="2">28L</strain>
    </source>
</reference>
<evidence type="ECO:0000313" key="5">
    <source>
        <dbReference type="Proteomes" id="UP000004018"/>
    </source>
</evidence>
<evidence type="ECO:0000313" key="2">
    <source>
        <dbReference type="EMBL" id="EFD93425.1"/>
    </source>
</evidence>
<evidence type="ECO:0000256" key="1">
    <source>
        <dbReference type="SAM" id="Phobius"/>
    </source>
</evidence>
<dbReference type="AlphaFoldDB" id="D3LX38"/>
<dbReference type="RefSeq" id="WP_007391445.1">
    <property type="nucleotide sequence ID" value="NZ_ADGP01000033.1"/>
</dbReference>
<keyword evidence="1" id="KW-0812">Transmembrane</keyword>
<reference evidence="4" key="1">
    <citation type="submission" date="2009-12" db="EMBL/GenBank/DDBJ databases">
        <title>Sequence of Clostridiales genomosp. BVAB3 str. UPII9-5.</title>
        <authorList>
            <person name="Madupu R."/>
            <person name="Durkin A.S."/>
            <person name="Torralba M."/>
            <person name="Methe B."/>
            <person name="Sutton G.G."/>
            <person name="Strausberg R.L."/>
            <person name="Nelson K.E."/>
        </authorList>
    </citation>
    <scope>NUCLEOTIDE SEQUENCE [LARGE SCALE GENOMIC DNA]</scope>
    <source>
        <strain evidence="4">28L</strain>
    </source>
</reference>
<dbReference type="Proteomes" id="UP000003242">
    <property type="component" value="Unassembled WGS sequence"/>
</dbReference>
<comment type="caution">
    <text evidence="2">The sequence shown here is derived from an EMBL/GenBank/DDBJ whole genome shotgun (WGS) entry which is preliminary data.</text>
</comment>
<dbReference type="EMBL" id="ADGP01000033">
    <property type="protein sequence ID" value="EFD93425.1"/>
    <property type="molecule type" value="Genomic_DNA"/>
</dbReference>